<dbReference type="KEGG" id="afy:BW247_07210"/>
<reference evidence="8 9" key="1">
    <citation type="submission" date="2017-01" db="EMBL/GenBank/DDBJ databases">
        <title>Draft sequence of Acidihalobacter ferrooxidans strain DSM 14175 (strain V8).</title>
        <authorList>
            <person name="Khaleque H.N."/>
            <person name="Ramsay J.P."/>
            <person name="Murphy R.J.T."/>
            <person name="Kaksonen A.H."/>
            <person name="Boxall N.J."/>
            <person name="Watkin E.L.J."/>
        </authorList>
    </citation>
    <scope>NUCLEOTIDE SEQUENCE [LARGE SCALE GENOMIC DNA]</scope>
    <source>
        <strain evidence="8 9">V8</strain>
    </source>
</reference>
<dbReference type="Proteomes" id="UP000243807">
    <property type="component" value="Chromosome"/>
</dbReference>
<keyword evidence="4 6" id="KW-1133">Transmembrane helix</keyword>
<dbReference type="EMBL" id="CP019434">
    <property type="protein sequence ID" value="APZ42904.1"/>
    <property type="molecule type" value="Genomic_DNA"/>
</dbReference>
<feature type="transmembrane region" description="Helical" evidence="6">
    <location>
        <begin position="43"/>
        <end position="64"/>
    </location>
</feature>
<dbReference type="PANTHER" id="PTHR42920:SF5">
    <property type="entry name" value="EAMA DOMAIN-CONTAINING PROTEIN"/>
    <property type="match status" value="1"/>
</dbReference>
<dbReference type="InterPro" id="IPR051258">
    <property type="entry name" value="Diverse_Substrate_Transporter"/>
</dbReference>
<dbReference type="RefSeq" id="WP_076836552.1">
    <property type="nucleotide sequence ID" value="NZ_CP019434.1"/>
</dbReference>
<dbReference type="PANTHER" id="PTHR42920">
    <property type="entry name" value="OS03G0707200 PROTEIN-RELATED"/>
    <property type="match status" value="1"/>
</dbReference>
<feature type="transmembrane region" description="Helical" evidence="6">
    <location>
        <begin position="128"/>
        <end position="147"/>
    </location>
</feature>
<evidence type="ECO:0000256" key="1">
    <source>
        <dbReference type="ARBA" id="ARBA00004651"/>
    </source>
</evidence>
<feature type="transmembrane region" description="Helical" evidence="6">
    <location>
        <begin position="252"/>
        <end position="272"/>
    </location>
</feature>
<feature type="domain" description="EamA" evidence="7">
    <location>
        <begin position="14"/>
        <end position="145"/>
    </location>
</feature>
<evidence type="ECO:0000256" key="6">
    <source>
        <dbReference type="SAM" id="Phobius"/>
    </source>
</evidence>
<dbReference type="OrthoDB" id="9804865at2"/>
<feature type="transmembrane region" description="Helical" evidence="6">
    <location>
        <begin position="185"/>
        <end position="203"/>
    </location>
</feature>
<dbReference type="AlphaFoldDB" id="A0A1P8UGL5"/>
<dbReference type="SUPFAM" id="SSF103481">
    <property type="entry name" value="Multidrug resistance efflux transporter EmrE"/>
    <property type="match status" value="2"/>
</dbReference>
<feature type="transmembrane region" description="Helical" evidence="6">
    <location>
        <begin position="153"/>
        <end position="173"/>
    </location>
</feature>
<dbReference type="InterPro" id="IPR037185">
    <property type="entry name" value="EmrE-like"/>
</dbReference>
<dbReference type="Pfam" id="PF00892">
    <property type="entry name" value="EamA"/>
    <property type="match status" value="2"/>
</dbReference>
<feature type="transmembrane region" description="Helical" evidence="6">
    <location>
        <begin position="278"/>
        <end position="299"/>
    </location>
</feature>
<comment type="subcellular location">
    <subcellularLocation>
        <location evidence="1">Cell membrane</location>
        <topology evidence="1">Multi-pass membrane protein</topology>
    </subcellularLocation>
</comment>
<evidence type="ECO:0000313" key="8">
    <source>
        <dbReference type="EMBL" id="APZ42904.1"/>
    </source>
</evidence>
<evidence type="ECO:0000256" key="3">
    <source>
        <dbReference type="ARBA" id="ARBA00022692"/>
    </source>
</evidence>
<protein>
    <recommendedName>
        <fullName evidence="7">EamA domain-containing protein</fullName>
    </recommendedName>
</protein>
<sequence length="308" mass="32169">MTNAQHGGQAGPRLALLSVSAVWGLTFVVVADAVAVTNPFMFNAARFVLGAALVGVVVALRGGLRRGAGAGRSVGDGLVLGGVLFGGFITQTIGLQSTTPGKAGFITGLSVVLVPFLSYAMFRTRLRLIETVSAALSVCGLFLLSLNGGVHQLVAGDAWVLLCTVFFGVHIVLTDRFVRREGVSVGVLTFVQLAVVALASLGFATVLDGNLLGQAQALLDPRVYVGVLICGVLATAYAYLVQTGMQRRVNPAQVALIFIMEPVFAGLFDYLFNGQGLGWLQLLGAALIVFAMGLSEIPLRRPRPVQAA</sequence>
<keyword evidence="5 6" id="KW-0472">Membrane</keyword>
<gene>
    <name evidence="8" type="ORF">BW247_07210</name>
</gene>
<dbReference type="STRING" id="1765967.BW247_07210"/>
<dbReference type="GO" id="GO:0005886">
    <property type="term" value="C:plasma membrane"/>
    <property type="evidence" value="ECO:0007669"/>
    <property type="project" value="UniProtKB-SubCell"/>
</dbReference>
<proteinExistence type="predicted"/>
<evidence type="ECO:0000256" key="5">
    <source>
        <dbReference type="ARBA" id="ARBA00023136"/>
    </source>
</evidence>
<feature type="domain" description="EamA" evidence="7">
    <location>
        <begin position="156"/>
        <end position="292"/>
    </location>
</feature>
<organism evidence="8 9">
    <name type="scientific">Acidihalobacter ferrooxydans</name>
    <dbReference type="NCBI Taxonomy" id="1765967"/>
    <lineage>
        <taxon>Bacteria</taxon>
        <taxon>Pseudomonadati</taxon>
        <taxon>Pseudomonadota</taxon>
        <taxon>Gammaproteobacteria</taxon>
        <taxon>Chromatiales</taxon>
        <taxon>Ectothiorhodospiraceae</taxon>
        <taxon>Acidihalobacter</taxon>
    </lineage>
</organism>
<keyword evidence="3 6" id="KW-0812">Transmembrane</keyword>
<evidence type="ECO:0000259" key="7">
    <source>
        <dbReference type="Pfam" id="PF00892"/>
    </source>
</evidence>
<keyword evidence="9" id="KW-1185">Reference proteome</keyword>
<dbReference type="InterPro" id="IPR000620">
    <property type="entry name" value="EamA_dom"/>
</dbReference>
<accession>A0A1P8UGL5</accession>
<evidence type="ECO:0000256" key="2">
    <source>
        <dbReference type="ARBA" id="ARBA00022475"/>
    </source>
</evidence>
<feature type="transmembrane region" description="Helical" evidence="6">
    <location>
        <begin position="223"/>
        <end position="240"/>
    </location>
</feature>
<feature type="transmembrane region" description="Helical" evidence="6">
    <location>
        <begin position="76"/>
        <end position="97"/>
    </location>
</feature>
<feature type="transmembrane region" description="Helical" evidence="6">
    <location>
        <begin position="103"/>
        <end position="121"/>
    </location>
</feature>
<name>A0A1P8UGL5_9GAMM</name>
<evidence type="ECO:0000256" key="4">
    <source>
        <dbReference type="ARBA" id="ARBA00022989"/>
    </source>
</evidence>
<keyword evidence="2" id="KW-1003">Cell membrane</keyword>
<evidence type="ECO:0000313" key="9">
    <source>
        <dbReference type="Proteomes" id="UP000243807"/>
    </source>
</evidence>